<evidence type="ECO:0000256" key="2">
    <source>
        <dbReference type="ARBA" id="ARBA00004370"/>
    </source>
</evidence>
<reference evidence="16" key="1">
    <citation type="submission" date="2023-06" db="EMBL/GenBank/DDBJ databases">
        <authorList>
            <consortium name="Lawrence Berkeley National Laboratory"/>
            <person name="Ahrendt S."/>
            <person name="Sahu N."/>
            <person name="Indic B."/>
            <person name="Wong-Bajracharya J."/>
            <person name="Merenyi Z."/>
            <person name="Ke H.-M."/>
            <person name="Monk M."/>
            <person name="Kocsube S."/>
            <person name="Drula E."/>
            <person name="Lipzen A."/>
            <person name="Balint B."/>
            <person name="Henrissat B."/>
            <person name="Andreopoulos B."/>
            <person name="Martin F.M."/>
            <person name="Harder C.B."/>
            <person name="Rigling D."/>
            <person name="Ford K.L."/>
            <person name="Foster G.D."/>
            <person name="Pangilinan J."/>
            <person name="Papanicolaou A."/>
            <person name="Barry K."/>
            <person name="LaButti K."/>
            <person name="Viragh M."/>
            <person name="Koriabine M."/>
            <person name="Yan M."/>
            <person name="Riley R."/>
            <person name="Champramary S."/>
            <person name="Plett K.L."/>
            <person name="Tsai I.J."/>
            <person name="Slot J."/>
            <person name="Sipos G."/>
            <person name="Plett J."/>
            <person name="Nagy L.G."/>
            <person name="Grigoriev I.V."/>
        </authorList>
    </citation>
    <scope>NUCLEOTIDE SEQUENCE</scope>
    <source>
        <strain evidence="16">ICMP 16352</strain>
    </source>
</reference>
<dbReference type="SUPFAM" id="SSF48264">
    <property type="entry name" value="Cytochrome P450"/>
    <property type="match status" value="1"/>
</dbReference>
<keyword evidence="17" id="KW-1185">Reference proteome</keyword>
<name>A0AA39N840_9AGAR</name>
<dbReference type="PROSITE" id="PS00086">
    <property type="entry name" value="CYTOCHROME_P450"/>
    <property type="match status" value="1"/>
</dbReference>
<feature type="transmembrane region" description="Helical" evidence="15">
    <location>
        <begin position="6"/>
        <end position="25"/>
    </location>
</feature>
<comment type="subcellular location">
    <subcellularLocation>
        <location evidence="2">Membrane</location>
    </subcellularLocation>
</comment>
<dbReference type="InterPro" id="IPR017972">
    <property type="entry name" value="Cyt_P450_CS"/>
</dbReference>
<evidence type="ECO:0000256" key="14">
    <source>
        <dbReference type="RuleBase" id="RU000461"/>
    </source>
</evidence>
<dbReference type="EMBL" id="JAUEPR010000167">
    <property type="protein sequence ID" value="KAK0460771.1"/>
    <property type="molecule type" value="Genomic_DNA"/>
</dbReference>
<keyword evidence="10 13" id="KW-0408">Iron</keyword>
<comment type="caution">
    <text evidence="16">The sequence shown here is derived from an EMBL/GenBank/DDBJ whole genome shotgun (WGS) entry which is preliminary data.</text>
</comment>
<evidence type="ECO:0000256" key="7">
    <source>
        <dbReference type="ARBA" id="ARBA00022723"/>
    </source>
</evidence>
<keyword evidence="12 15" id="KW-0472">Membrane</keyword>
<evidence type="ECO:0000256" key="11">
    <source>
        <dbReference type="ARBA" id="ARBA00023033"/>
    </source>
</evidence>
<dbReference type="GO" id="GO:0016705">
    <property type="term" value="F:oxidoreductase activity, acting on paired donors, with incorporation or reduction of molecular oxygen"/>
    <property type="evidence" value="ECO:0007669"/>
    <property type="project" value="InterPro"/>
</dbReference>
<dbReference type="AlphaFoldDB" id="A0AA39N840"/>
<evidence type="ECO:0000256" key="15">
    <source>
        <dbReference type="SAM" id="Phobius"/>
    </source>
</evidence>
<dbReference type="Pfam" id="PF00067">
    <property type="entry name" value="p450"/>
    <property type="match status" value="1"/>
</dbReference>
<dbReference type="InterPro" id="IPR050121">
    <property type="entry name" value="Cytochrome_P450_monoxygenase"/>
</dbReference>
<keyword evidence="8 15" id="KW-1133">Transmembrane helix</keyword>
<dbReference type="PRINTS" id="PR00385">
    <property type="entry name" value="P450"/>
</dbReference>
<evidence type="ECO:0000256" key="3">
    <source>
        <dbReference type="ARBA" id="ARBA00004721"/>
    </source>
</evidence>
<dbReference type="GO" id="GO:0016020">
    <property type="term" value="C:membrane"/>
    <property type="evidence" value="ECO:0007669"/>
    <property type="project" value="UniProtKB-SubCell"/>
</dbReference>
<dbReference type="PANTHER" id="PTHR24305">
    <property type="entry name" value="CYTOCHROME P450"/>
    <property type="match status" value="1"/>
</dbReference>
<evidence type="ECO:0000256" key="12">
    <source>
        <dbReference type="ARBA" id="ARBA00023136"/>
    </source>
</evidence>
<dbReference type="GO" id="GO:0004497">
    <property type="term" value="F:monooxygenase activity"/>
    <property type="evidence" value="ECO:0007669"/>
    <property type="project" value="UniProtKB-KW"/>
</dbReference>
<sequence length="546" mass="61168">MDHDNATAVAIFILTVAAVFFWSRLKRTSVKVVRGPSSPSILFGHERVLRNQSNFGELEMQWASDYGAVYRIGGCFAQDILVISDPAALGYIFSSYPSGNRFPKTKDSAFLLSLLLGQGLVSVEGESHRRQRKIINLAFSHSQLQRLQLRFQDSSEKLVGVVKDSLDTGATVFNVLDWTGKAAMDIIGQSECYVPFYKNSNITHLAAIFQYDLCSLDEKKNELRDALRTVFVDSQSNRSSLEFIYVSLIRLVPDTLLKFLKNFSTRETRHLSNVGDMVKHVARKASSRGMGDDDEGKRDLVDVLGRARATGQMDDNEVEAQFSTFVFAGHETIATTLGWLLYELAAHPEDQNKIREEILQSQLQNQKFSSTEYDSMIFLNATIKEVLRLHPIAPTLMRRAVQDECLPLSEPIITRDGKVLKYIPIPKGQTLLCSIYTYNRLPSIWGSEAGQWNPNRFMDDRTKPPASLGIYANLMSFGSGMRSCIGWQFAIMEMQVTLVDLLKHFNFSLPEGLNLQEFPAGPVIVPVVEGKASQGAQIPLRVSFLG</sequence>
<comment type="cofactor">
    <cofactor evidence="1 13">
        <name>heme</name>
        <dbReference type="ChEBI" id="CHEBI:30413"/>
    </cofactor>
</comment>
<keyword evidence="7 13" id="KW-0479">Metal-binding</keyword>
<keyword evidence="11 14" id="KW-0503">Monooxygenase</keyword>
<dbReference type="Gene3D" id="1.10.630.10">
    <property type="entry name" value="Cytochrome P450"/>
    <property type="match status" value="1"/>
</dbReference>
<dbReference type="InterPro" id="IPR002401">
    <property type="entry name" value="Cyt_P450_E_grp-I"/>
</dbReference>
<organism evidence="16 17">
    <name type="scientific">Armillaria novae-zelandiae</name>
    <dbReference type="NCBI Taxonomy" id="153914"/>
    <lineage>
        <taxon>Eukaryota</taxon>
        <taxon>Fungi</taxon>
        <taxon>Dikarya</taxon>
        <taxon>Basidiomycota</taxon>
        <taxon>Agaricomycotina</taxon>
        <taxon>Agaricomycetes</taxon>
        <taxon>Agaricomycetidae</taxon>
        <taxon>Agaricales</taxon>
        <taxon>Marasmiineae</taxon>
        <taxon>Physalacriaceae</taxon>
        <taxon>Armillaria</taxon>
    </lineage>
</organism>
<dbReference type="GO" id="GO:0005506">
    <property type="term" value="F:iron ion binding"/>
    <property type="evidence" value="ECO:0007669"/>
    <property type="project" value="InterPro"/>
</dbReference>
<evidence type="ECO:0000256" key="4">
    <source>
        <dbReference type="ARBA" id="ARBA00010617"/>
    </source>
</evidence>
<proteinExistence type="inferred from homology"/>
<gene>
    <name evidence="16" type="ORF">IW261DRAFT_1614544</name>
</gene>
<evidence type="ECO:0000256" key="6">
    <source>
        <dbReference type="ARBA" id="ARBA00022692"/>
    </source>
</evidence>
<keyword evidence="5 13" id="KW-0349">Heme</keyword>
<accession>A0AA39N840</accession>
<feature type="binding site" description="axial binding residue" evidence="13">
    <location>
        <position position="484"/>
    </location>
    <ligand>
        <name>heme</name>
        <dbReference type="ChEBI" id="CHEBI:30413"/>
    </ligand>
    <ligandPart>
        <name>Fe</name>
        <dbReference type="ChEBI" id="CHEBI:18248"/>
    </ligandPart>
</feature>
<dbReference type="GO" id="GO:0020037">
    <property type="term" value="F:heme binding"/>
    <property type="evidence" value="ECO:0007669"/>
    <property type="project" value="InterPro"/>
</dbReference>
<comment type="pathway">
    <text evidence="3">Secondary metabolite biosynthesis; terpenoid biosynthesis.</text>
</comment>
<evidence type="ECO:0000313" key="17">
    <source>
        <dbReference type="Proteomes" id="UP001175227"/>
    </source>
</evidence>
<dbReference type="PRINTS" id="PR00463">
    <property type="entry name" value="EP450I"/>
</dbReference>
<comment type="similarity">
    <text evidence="4 14">Belongs to the cytochrome P450 family.</text>
</comment>
<evidence type="ECO:0000313" key="16">
    <source>
        <dbReference type="EMBL" id="KAK0460771.1"/>
    </source>
</evidence>
<evidence type="ECO:0000256" key="5">
    <source>
        <dbReference type="ARBA" id="ARBA00022617"/>
    </source>
</evidence>
<keyword evidence="6 15" id="KW-0812">Transmembrane</keyword>
<dbReference type="PANTHER" id="PTHR24305:SF166">
    <property type="entry name" value="CYTOCHROME P450 12A4, MITOCHONDRIAL-RELATED"/>
    <property type="match status" value="1"/>
</dbReference>
<dbReference type="InterPro" id="IPR001128">
    <property type="entry name" value="Cyt_P450"/>
</dbReference>
<keyword evidence="9 14" id="KW-0560">Oxidoreductase</keyword>
<evidence type="ECO:0000256" key="9">
    <source>
        <dbReference type="ARBA" id="ARBA00023002"/>
    </source>
</evidence>
<evidence type="ECO:0000256" key="8">
    <source>
        <dbReference type="ARBA" id="ARBA00022989"/>
    </source>
</evidence>
<evidence type="ECO:0000256" key="1">
    <source>
        <dbReference type="ARBA" id="ARBA00001971"/>
    </source>
</evidence>
<dbReference type="Proteomes" id="UP001175227">
    <property type="component" value="Unassembled WGS sequence"/>
</dbReference>
<protein>
    <submittedName>
        <fullName evidence="16">Cytochrome P450</fullName>
    </submittedName>
</protein>
<evidence type="ECO:0000256" key="13">
    <source>
        <dbReference type="PIRSR" id="PIRSR602401-1"/>
    </source>
</evidence>
<evidence type="ECO:0000256" key="10">
    <source>
        <dbReference type="ARBA" id="ARBA00023004"/>
    </source>
</evidence>
<dbReference type="InterPro" id="IPR036396">
    <property type="entry name" value="Cyt_P450_sf"/>
</dbReference>